<dbReference type="PANTHER" id="PTHR42938">
    <property type="entry name" value="FORMATE DEHYDROGENASE 1"/>
    <property type="match status" value="1"/>
</dbReference>
<keyword evidence="1" id="KW-1133">Transmembrane helix</keyword>
<comment type="caution">
    <text evidence="2">The sequence shown here is derived from an EMBL/GenBank/DDBJ whole genome shotgun (WGS) entry which is preliminary data.</text>
</comment>
<keyword evidence="1" id="KW-0472">Membrane</keyword>
<protein>
    <submittedName>
        <fullName evidence="2">Erythronate-4-phosphate dehydrogenase family protein isoform 1</fullName>
    </submittedName>
</protein>
<dbReference type="EMBL" id="SSTE01001846">
    <property type="protein sequence ID" value="KAA0065240.1"/>
    <property type="molecule type" value="Genomic_DNA"/>
</dbReference>
<dbReference type="AlphaFoldDB" id="A0A5A7VDH1"/>
<sequence length="318" mass="36022">MEGAVETLPKVESIDNELQLARFSRHQPRVKAYSSSWLDLRVFYVRISNFQVDNLTPEFLTLNHIPLSHDTLFEVNGVRGSSHSEGVSSSLRRDRADKKSEEVTFVTTDNIRLSGSVRFEVYDKEDLILSGILEMSNCNGLLGESKGNAKKWHMSCESKLGVGFLKGKHMNGAETSSPIIEVYVAGSFSGNPIILTRTLHLSSRKKQSWKSMLDAIPESETPESNEDQFPEYDLQATEYVRYKQEIDNGDDYDYNDYNMYWKRREYLDNEDGELSWFNAGVRVGVGIGLGVCLGIGVGVGLLVRTYRATTRNFSRRFI</sequence>
<reference evidence="2 3" key="1">
    <citation type="submission" date="2019-08" db="EMBL/GenBank/DDBJ databases">
        <title>Draft genome sequences of two oriental melons (Cucumis melo L. var makuwa).</title>
        <authorList>
            <person name="Kwon S.-Y."/>
        </authorList>
    </citation>
    <scope>NUCLEOTIDE SEQUENCE [LARGE SCALE GENOMIC DNA]</scope>
    <source>
        <strain evidence="3">cv. SW 3</strain>
        <tissue evidence="2">Leaf</tissue>
    </source>
</reference>
<organism evidence="2 3">
    <name type="scientific">Cucumis melo var. makuwa</name>
    <name type="common">Oriental melon</name>
    <dbReference type="NCBI Taxonomy" id="1194695"/>
    <lineage>
        <taxon>Eukaryota</taxon>
        <taxon>Viridiplantae</taxon>
        <taxon>Streptophyta</taxon>
        <taxon>Embryophyta</taxon>
        <taxon>Tracheophyta</taxon>
        <taxon>Spermatophyta</taxon>
        <taxon>Magnoliopsida</taxon>
        <taxon>eudicotyledons</taxon>
        <taxon>Gunneridae</taxon>
        <taxon>Pentapetalae</taxon>
        <taxon>rosids</taxon>
        <taxon>fabids</taxon>
        <taxon>Cucurbitales</taxon>
        <taxon>Cucurbitaceae</taxon>
        <taxon>Benincaseae</taxon>
        <taxon>Cucumis</taxon>
    </lineage>
</organism>
<dbReference type="Proteomes" id="UP000321393">
    <property type="component" value="Unassembled WGS sequence"/>
</dbReference>
<dbReference type="OrthoDB" id="2016101at2759"/>
<dbReference type="GO" id="GO:0004617">
    <property type="term" value="F:phosphoglycerate dehydrogenase activity"/>
    <property type="evidence" value="ECO:0007669"/>
    <property type="project" value="TreeGrafter"/>
</dbReference>
<feature type="transmembrane region" description="Helical" evidence="1">
    <location>
        <begin position="283"/>
        <end position="306"/>
    </location>
</feature>
<evidence type="ECO:0000256" key="1">
    <source>
        <dbReference type="SAM" id="Phobius"/>
    </source>
</evidence>
<dbReference type="STRING" id="1194695.A0A5A7VDH1"/>
<accession>A0A5A7VDH1</accession>
<proteinExistence type="predicted"/>
<evidence type="ECO:0000313" key="3">
    <source>
        <dbReference type="Proteomes" id="UP000321393"/>
    </source>
</evidence>
<dbReference type="PANTHER" id="PTHR42938:SF11">
    <property type="entry name" value="ERYTHRONATE-4-PHOSPHATE DEHYDROGENASE FAMILY PROTEIN"/>
    <property type="match status" value="1"/>
</dbReference>
<keyword evidence="1" id="KW-0812">Transmembrane</keyword>
<evidence type="ECO:0000313" key="2">
    <source>
        <dbReference type="EMBL" id="KAA0065240.1"/>
    </source>
</evidence>
<name>A0A5A7VDH1_CUCMM</name>
<gene>
    <name evidence="2" type="ORF">E6C27_scaffold82G005810</name>
</gene>